<evidence type="ECO:0000313" key="8">
    <source>
        <dbReference type="Proteomes" id="UP000698800"/>
    </source>
</evidence>
<dbReference type="GO" id="GO:0003713">
    <property type="term" value="F:transcription coactivator activity"/>
    <property type="evidence" value="ECO:0007669"/>
    <property type="project" value="TreeGrafter"/>
</dbReference>
<evidence type="ECO:0000256" key="2">
    <source>
        <dbReference type="ARBA" id="ARBA00007646"/>
    </source>
</evidence>
<feature type="compositionally biased region" description="Low complexity" evidence="6">
    <location>
        <begin position="18"/>
        <end position="34"/>
    </location>
</feature>
<sequence>MAEVNGINQSSDVQSSDAPQPNTTPTTQAQLAPASMIPQTSLADTGLTRRPRDARIIHLVLAHLGVTAYQERVPLQLLDFAYRYTSSTLQDALHLSNADYGPGKAAQTDGSSISLAALRLSISSRLNYQFSPNLPKEFLLELAAERNRVALPAMGREWGVRLPPERYCLTGVGWSLKEEWDSEGSEEGDGGIREQDMQGMEGHEVREDDDARMEDLFGGEEDKDMANA</sequence>
<reference evidence="7" key="1">
    <citation type="submission" date="2021-03" db="EMBL/GenBank/DDBJ databases">
        <title>Comparative genomics and phylogenomic investigation of the class Geoglossomycetes provide insights into ecological specialization and systematics.</title>
        <authorList>
            <person name="Melie T."/>
            <person name="Pirro S."/>
            <person name="Miller A.N."/>
            <person name="Quandt A."/>
        </authorList>
    </citation>
    <scope>NUCLEOTIDE SEQUENCE</scope>
    <source>
        <strain evidence="7">GBOQ0MN5Z8</strain>
    </source>
</reference>
<keyword evidence="3" id="KW-0805">Transcription regulation</keyword>
<dbReference type="AlphaFoldDB" id="A0A9P8L0R7"/>
<dbReference type="Gene3D" id="1.10.20.10">
    <property type="entry name" value="Histone, subunit A"/>
    <property type="match status" value="1"/>
</dbReference>
<evidence type="ECO:0000256" key="6">
    <source>
        <dbReference type="SAM" id="MobiDB-lite"/>
    </source>
</evidence>
<feature type="compositionally biased region" description="Polar residues" evidence="6">
    <location>
        <begin position="1"/>
        <end position="17"/>
    </location>
</feature>
<dbReference type="GO" id="GO:0005669">
    <property type="term" value="C:transcription factor TFIID complex"/>
    <property type="evidence" value="ECO:0007669"/>
    <property type="project" value="TreeGrafter"/>
</dbReference>
<dbReference type="OrthoDB" id="341924at2759"/>
<feature type="region of interest" description="Disordered" evidence="6">
    <location>
        <begin position="1"/>
        <end position="35"/>
    </location>
</feature>
<dbReference type="GO" id="GO:0051123">
    <property type="term" value="P:RNA polymerase II preinitiation complex assembly"/>
    <property type="evidence" value="ECO:0007669"/>
    <property type="project" value="TreeGrafter"/>
</dbReference>
<dbReference type="Proteomes" id="UP000698800">
    <property type="component" value="Unassembled WGS sequence"/>
</dbReference>
<feature type="compositionally biased region" description="Basic and acidic residues" evidence="6">
    <location>
        <begin position="190"/>
        <end position="206"/>
    </location>
</feature>
<dbReference type="PANTHER" id="PTHR48068">
    <property type="entry name" value="TAF9 RNA POLYMERASE II, TATA BOX-BINDING PROTEIN (TBP)-ASSOCIATED FACTOR"/>
    <property type="match status" value="1"/>
</dbReference>
<organism evidence="7 8">
    <name type="scientific">Glutinoglossum americanum</name>
    <dbReference type="NCBI Taxonomy" id="1670608"/>
    <lineage>
        <taxon>Eukaryota</taxon>
        <taxon>Fungi</taxon>
        <taxon>Dikarya</taxon>
        <taxon>Ascomycota</taxon>
        <taxon>Pezizomycotina</taxon>
        <taxon>Geoglossomycetes</taxon>
        <taxon>Geoglossales</taxon>
        <taxon>Geoglossaceae</taxon>
        <taxon>Glutinoglossum</taxon>
    </lineage>
</organism>
<dbReference type="GO" id="GO:0016251">
    <property type="term" value="F:RNA polymerase II general transcription initiation factor activity"/>
    <property type="evidence" value="ECO:0007669"/>
    <property type="project" value="TreeGrafter"/>
</dbReference>
<dbReference type="InterPro" id="IPR003162">
    <property type="entry name" value="TFIID-31"/>
</dbReference>
<evidence type="ECO:0000313" key="7">
    <source>
        <dbReference type="EMBL" id="KAH0536503.1"/>
    </source>
</evidence>
<comment type="subcellular location">
    <subcellularLocation>
        <location evidence="1">Nucleus</location>
    </subcellularLocation>
</comment>
<keyword evidence="8" id="KW-1185">Reference proteome</keyword>
<comment type="caution">
    <text evidence="7">The sequence shown here is derived from an EMBL/GenBank/DDBJ whole genome shotgun (WGS) entry which is preliminary data.</text>
</comment>
<dbReference type="Pfam" id="PF02291">
    <property type="entry name" value="TFIID-31kDa"/>
    <property type="match status" value="1"/>
</dbReference>
<name>A0A9P8L0R7_9PEZI</name>
<keyword evidence="5" id="KW-0539">Nucleus</keyword>
<comment type="similarity">
    <text evidence="2">Belongs to the TAF9 family.</text>
</comment>
<dbReference type="InterPro" id="IPR051431">
    <property type="entry name" value="TFIID_subunit_9"/>
</dbReference>
<dbReference type="GO" id="GO:0046982">
    <property type="term" value="F:protein heterodimerization activity"/>
    <property type="evidence" value="ECO:0007669"/>
    <property type="project" value="InterPro"/>
</dbReference>
<gene>
    <name evidence="7" type="ORF">FGG08_006628</name>
</gene>
<accession>A0A9P8L0R7</accession>
<dbReference type="CDD" id="cd07979">
    <property type="entry name" value="HFD_TAF9"/>
    <property type="match status" value="1"/>
</dbReference>
<proteinExistence type="inferred from homology"/>
<dbReference type="GO" id="GO:0000124">
    <property type="term" value="C:SAGA complex"/>
    <property type="evidence" value="ECO:0007669"/>
    <property type="project" value="TreeGrafter"/>
</dbReference>
<evidence type="ECO:0000256" key="4">
    <source>
        <dbReference type="ARBA" id="ARBA00023163"/>
    </source>
</evidence>
<dbReference type="EMBL" id="JAGHQL010000201">
    <property type="protein sequence ID" value="KAH0536503.1"/>
    <property type="molecule type" value="Genomic_DNA"/>
</dbReference>
<evidence type="ECO:0000256" key="3">
    <source>
        <dbReference type="ARBA" id="ARBA00023015"/>
    </source>
</evidence>
<keyword evidence="4" id="KW-0804">Transcription</keyword>
<dbReference type="PANTHER" id="PTHR48068:SF4">
    <property type="entry name" value="TATA-BOX BINDING PROTEIN ASSOCIATED FACTOR 9"/>
    <property type="match status" value="1"/>
</dbReference>
<feature type="compositionally biased region" description="Acidic residues" evidence="6">
    <location>
        <begin position="180"/>
        <end position="189"/>
    </location>
</feature>
<dbReference type="InterPro" id="IPR009072">
    <property type="entry name" value="Histone-fold"/>
</dbReference>
<feature type="compositionally biased region" description="Acidic residues" evidence="6">
    <location>
        <begin position="207"/>
        <end position="228"/>
    </location>
</feature>
<dbReference type="SUPFAM" id="SSF47113">
    <property type="entry name" value="Histone-fold"/>
    <property type="match status" value="1"/>
</dbReference>
<evidence type="ECO:0000256" key="1">
    <source>
        <dbReference type="ARBA" id="ARBA00004123"/>
    </source>
</evidence>
<evidence type="ECO:0008006" key="9">
    <source>
        <dbReference type="Google" id="ProtNLM"/>
    </source>
</evidence>
<evidence type="ECO:0000256" key="5">
    <source>
        <dbReference type="ARBA" id="ARBA00023242"/>
    </source>
</evidence>
<protein>
    <recommendedName>
        <fullName evidence="9">Transcription initiation factor TFIID subunit 9</fullName>
    </recommendedName>
</protein>
<feature type="region of interest" description="Disordered" evidence="6">
    <location>
        <begin position="179"/>
        <end position="228"/>
    </location>
</feature>